<proteinExistence type="predicted"/>
<dbReference type="EMBL" id="KQ982482">
    <property type="protein sequence ID" value="KYQ55927.1"/>
    <property type="molecule type" value="Genomic_DNA"/>
</dbReference>
<dbReference type="Proteomes" id="UP000075809">
    <property type="component" value="Unassembled WGS sequence"/>
</dbReference>
<protein>
    <submittedName>
        <fullName evidence="1">Uncharacterized protein</fullName>
    </submittedName>
</protein>
<reference evidence="1 2" key="1">
    <citation type="submission" date="2015-09" db="EMBL/GenBank/DDBJ databases">
        <title>Trachymyrmex zeteki WGS genome.</title>
        <authorList>
            <person name="Nygaard S."/>
            <person name="Hu H."/>
            <person name="Boomsma J."/>
            <person name="Zhang G."/>
        </authorList>
    </citation>
    <scope>NUCLEOTIDE SEQUENCE [LARGE SCALE GENOMIC DNA]</scope>
    <source>
        <strain evidence="1">Tzet28-1</strain>
        <tissue evidence="1">Whole body</tissue>
    </source>
</reference>
<dbReference type="AlphaFoldDB" id="A0A151X6D9"/>
<accession>A0A151X6D9</accession>
<sequence length="74" mass="8742">MRKAYELRKIRREDRDAQNVLCNVLKHECDFSMDSFRMFVRVDILNAQSDTHSEAVLFRCGRAGHRRKFGPPDT</sequence>
<keyword evidence="2" id="KW-1185">Reference proteome</keyword>
<gene>
    <name evidence="1" type="ORF">ALC60_05209</name>
</gene>
<evidence type="ECO:0000313" key="1">
    <source>
        <dbReference type="EMBL" id="KYQ55927.1"/>
    </source>
</evidence>
<evidence type="ECO:0000313" key="2">
    <source>
        <dbReference type="Proteomes" id="UP000075809"/>
    </source>
</evidence>
<organism evidence="1 2">
    <name type="scientific">Mycetomoellerius zeteki</name>
    <dbReference type="NCBI Taxonomy" id="64791"/>
    <lineage>
        <taxon>Eukaryota</taxon>
        <taxon>Metazoa</taxon>
        <taxon>Ecdysozoa</taxon>
        <taxon>Arthropoda</taxon>
        <taxon>Hexapoda</taxon>
        <taxon>Insecta</taxon>
        <taxon>Pterygota</taxon>
        <taxon>Neoptera</taxon>
        <taxon>Endopterygota</taxon>
        <taxon>Hymenoptera</taxon>
        <taxon>Apocrita</taxon>
        <taxon>Aculeata</taxon>
        <taxon>Formicoidea</taxon>
        <taxon>Formicidae</taxon>
        <taxon>Myrmicinae</taxon>
        <taxon>Mycetomoellerius</taxon>
    </lineage>
</organism>
<name>A0A151X6D9_9HYME</name>